<evidence type="ECO:0000313" key="2">
    <source>
        <dbReference type="EMBL" id="HJE22269.1"/>
    </source>
</evidence>
<keyword evidence="1" id="KW-1133">Transmembrane helix</keyword>
<accession>A0A921JDN8</accession>
<comment type="caution">
    <text evidence="2">The sequence shown here is derived from an EMBL/GenBank/DDBJ whole genome shotgun (WGS) entry which is preliminary data.</text>
</comment>
<keyword evidence="1" id="KW-0812">Transmembrane</keyword>
<dbReference type="Proteomes" id="UP000742631">
    <property type="component" value="Unassembled WGS sequence"/>
</dbReference>
<sequence>MVSVMNWGAWAVATVLALWMGFDLLRTNRAYDETYLLSSEEGEIVDSEVGETAARS</sequence>
<keyword evidence="1" id="KW-0472">Membrane</keyword>
<gene>
    <name evidence="2" type="ORF">K8W01_01225</name>
</gene>
<dbReference type="AlphaFoldDB" id="A0A921JDN8"/>
<organism evidence="2 3">
    <name type="scientific">Methylorubrum populi</name>
    <dbReference type="NCBI Taxonomy" id="223967"/>
    <lineage>
        <taxon>Bacteria</taxon>
        <taxon>Pseudomonadati</taxon>
        <taxon>Pseudomonadota</taxon>
        <taxon>Alphaproteobacteria</taxon>
        <taxon>Hyphomicrobiales</taxon>
        <taxon>Methylobacteriaceae</taxon>
        <taxon>Methylorubrum</taxon>
    </lineage>
</organism>
<reference evidence="2" key="1">
    <citation type="journal article" date="2021" name="PeerJ">
        <title>Extensive microbial diversity within the chicken gut microbiome revealed by metagenomics and culture.</title>
        <authorList>
            <person name="Gilroy R."/>
            <person name="Ravi A."/>
            <person name="Getino M."/>
            <person name="Pursley I."/>
            <person name="Horton D.L."/>
            <person name="Alikhan N.F."/>
            <person name="Baker D."/>
            <person name="Gharbi K."/>
            <person name="Hall N."/>
            <person name="Watson M."/>
            <person name="Adriaenssens E.M."/>
            <person name="Foster-Nyarko E."/>
            <person name="Jarju S."/>
            <person name="Secka A."/>
            <person name="Antonio M."/>
            <person name="Oren A."/>
            <person name="Chaudhuri R.R."/>
            <person name="La Ragione R."/>
            <person name="Hildebrand F."/>
            <person name="Pallen M.J."/>
        </authorList>
    </citation>
    <scope>NUCLEOTIDE SEQUENCE</scope>
    <source>
        <strain evidence="2">316</strain>
    </source>
</reference>
<dbReference type="EMBL" id="DYYG01000005">
    <property type="protein sequence ID" value="HJE22269.1"/>
    <property type="molecule type" value="Genomic_DNA"/>
</dbReference>
<proteinExistence type="predicted"/>
<evidence type="ECO:0000313" key="3">
    <source>
        <dbReference type="Proteomes" id="UP000742631"/>
    </source>
</evidence>
<name>A0A921JDN8_9HYPH</name>
<protein>
    <submittedName>
        <fullName evidence="2">Uncharacterized protein</fullName>
    </submittedName>
</protein>
<evidence type="ECO:0000256" key="1">
    <source>
        <dbReference type="SAM" id="Phobius"/>
    </source>
</evidence>
<reference evidence="2" key="2">
    <citation type="submission" date="2021-09" db="EMBL/GenBank/DDBJ databases">
        <authorList>
            <person name="Gilroy R."/>
        </authorList>
    </citation>
    <scope>NUCLEOTIDE SEQUENCE</scope>
    <source>
        <strain evidence="2">316</strain>
    </source>
</reference>
<feature type="transmembrane region" description="Helical" evidence="1">
    <location>
        <begin position="6"/>
        <end position="25"/>
    </location>
</feature>